<evidence type="ECO:0000313" key="3">
    <source>
        <dbReference type="EMBL" id="MBD8046559.1"/>
    </source>
</evidence>
<organism evidence="3 4">
    <name type="scientific">Clostridium faecium</name>
    <dbReference type="NCBI Taxonomy" id="2762223"/>
    <lineage>
        <taxon>Bacteria</taxon>
        <taxon>Bacillati</taxon>
        <taxon>Bacillota</taxon>
        <taxon>Clostridia</taxon>
        <taxon>Eubacteriales</taxon>
        <taxon>Clostridiaceae</taxon>
        <taxon>Clostridium</taxon>
    </lineage>
</organism>
<dbReference type="InterPro" id="IPR029061">
    <property type="entry name" value="THDP-binding"/>
</dbReference>
<keyword evidence="1" id="KW-0560">Oxidoreductase</keyword>
<evidence type="ECO:0000259" key="2">
    <source>
        <dbReference type="Pfam" id="PF02775"/>
    </source>
</evidence>
<reference evidence="3 4" key="1">
    <citation type="submission" date="2020-08" db="EMBL/GenBank/DDBJ databases">
        <title>A Genomic Blueprint of the Chicken Gut Microbiome.</title>
        <authorList>
            <person name="Gilroy R."/>
            <person name="Ravi A."/>
            <person name="Getino M."/>
            <person name="Pursley I."/>
            <person name="Horton D.L."/>
            <person name="Alikhan N.-F."/>
            <person name="Baker D."/>
            <person name="Gharbi K."/>
            <person name="Hall N."/>
            <person name="Watson M."/>
            <person name="Adriaenssens E.M."/>
            <person name="Foster-Nyarko E."/>
            <person name="Jarju S."/>
            <person name="Secka A."/>
            <person name="Antonio M."/>
            <person name="Oren A."/>
            <person name="Chaudhuri R."/>
            <person name="La Ragione R.M."/>
            <person name="Hildebrand F."/>
            <person name="Pallen M.J."/>
        </authorList>
    </citation>
    <scope>NUCLEOTIDE SEQUENCE [LARGE SCALE GENOMIC DNA]</scope>
    <source>
        <strain evidence="3 4">N37</strain>
    </source>
</reference>
<comment type="caution">
    <text evidence="3">The sequence shown here is derived from an EMBL/GenBank/DDBJ whole genome shotgun (WGS) entry which is preliminary data.</text>
</comment>
<dbReference type="Proteomes" id="UP000627166">
    <property type="component" value="Unassembled WGS sequence"/>
</dbReference>
<dbReference type="PANTHER" id="PTHR48084">
    <property type="entry name" value="2-OXOGLUTARATE OXIDOREDUCTASE SUBUNIT KORB-RELATED"/>
    <property type="match status" value="1"/>
</dbReference>
<gene>
    <name evidence="3" type="ORF">H9637_05805</name>
</gene>
<protein>
    <submittedName>
        <fullName evidence="3">2-oxoacid:ferredoxin oxidoreductase subunit beta</fullName>
    </submittedName>
</protein>
<dbReference type="InterPro" id="IPR051457">
    <property type="entry name" value="2-oxoacid:Fd_oxidoreductase"/>
</dbReference>
<evidence type="ECO:0000313" key="4">
    <source>
        <dbReference type="Proteomes" id="UP000627166"/>
    </source>
</evidence>
<dbReference type="CDD" id="cd03375">
    <property type="entry name" value="TPP_OGFOR"/>
    <property type="match status" value="1"/>
</dbReference>
<proteinExistence type="predicted"/>
<evidence type="ECO:0000256" key="1">
    <source>
        <dbReference type="ARBA" id="ARBA00023002"/>
    </source>
</evidence>
<dbReference type="EMBL" id="JACSQB010000040">
    <property type="protein sequence ID" value="MBD8046559.1"/>
    <property type="molecule type" value="Genomic_DNA"/>
</dbReference>
<dbReference type="RefSeq" id="WP_191739531.1">
    <property type="nucleotide sequence ID" value="NZ_JACSQB010000040.1"/>
</dbReference>
<dbReference type="Pfam" id="PF02775">
    <property type="entry name" value="TPP_enzyme_C"/>
    <property type="match status" value="1"/>
</dbReference>
<keyword evidence="4" id="KW-1185">Reference proteome</keyword>
<feature type="domain" description="Thiamine pyrophosphate enzyme TPP-binding" evidence="2">
    <location>
        <begin position="52"/>
        <end position="198"/>
    </location>
</feature>
<dbReference type="PANTHER" id="PTHR48084:SF1">
    <property type="entry name" value="2-OXOGLUTARATE SYNTHASE SUBUNIT KORB"/>
    <property type="match status" value="1"/>
</dbReference>
<dbReference type="InterPro" id="IPR011766">
    <property type="entry name" value="TPP_enzyme_TPP-bd"/>
</dbReference>
<dbReference type="SUPFAM" id="SSF52518">
    <property type="entry name" value="Thiamin diphosphate-binding fold (THDP-binding)"/>
    <property type="match status" value="1"/>
</dbReference>
<name>A0ABR8YQL9_9CLOT</name>
<accession>A0ABR8YQL9</accession>
<dbReference type="Gene3D" id="3.40.50.970">
    <property type="match status" value="1"/>
</dbReference>
<sequence>MKEALVKKYLREDKLPHIWCAGCGNGIILSALVEAIDSLAINKNKICIVSGIGCSSRAAQYMNFDTIHTLHGRAIAYAEGIKLANPELEVIVLTGDGDCTAIGGNHLIHGCRRNIDLKVIVFNNNIYGMTGGQCSPTTPLNARTTTSETGNMCRDFNICKLCEAAGATYIARSTVAHYKHLVNSIKQAFDKKGFSVIEALTPCPVQFGRRNSLRKPSDMINHLRKKASEKQDETYQIGIFKNTSEPEYVEEYINKVR</sequence>